<dbReference type="InterPro" id="IPR051681">
    <property type="entry name" value="Ser/Thr_Kinases-Pseudokinases"/>
</dbReference>
<feature type="compositionally biased region" description="Low complexity" evidence="8">
    <location>
        <begin position="628"/>
        <end position="639"/>
    </location>
</feature>
<dbReference type="InterPro" id="IPR000980">
    <property type="entry name" value="SH2"/>
</dbReference>
<keyword evidence="5" id="KW-0829">Tyrosine-protein kinase</keyword>
<evidence type="ECO:0000256" key="2">
    <source>
        <dbReference type="ARBA" id="ARBA00022741"/>
    </source>
</evidence>
<dbReference type="OrthoDB" id="14598at2759"/>
<dbReference type="STRING" id="1257118.L8GV13"/>
<keyword evidence="6" id="KW-0727">SH2 domain</keyword>
<accession>L8GV13</accession>
<evidence type="ECO:0000259" key="9">
    <source>
        <dbReference type="PROSITE" id="PS50001"/>
    </source>
</evidence>
<dbReference type="InterPro" id="IPR017441">
    <property type="entry name" value="Protein_kinase_ATP_BS"/>
</dbReference>
<dbReference type="PANTHER" id="PTHR44329">
    <property type="entry name" value="SERINE/THREONINE-PROTEIN KINASE TNNI3K-RELATED"/>
    <property type="match status" value="1"/>
</dbReference>
<feature type="domain" description="SH2" evidence="9">
    <location>
        <begin position="510"/>
        <end position="587"/>
    </location>
</feature>
<feature type="binding site" evidence="7">
    <location>
        <position position="181"/>
    </location>
    <ligand>
        <name>ATP</name>
        <dbReference type="ChEBI" id="CHEBI:30616"/>
    </ligand>
</feature>
<dbReference type="RefSeq" id="XP_004338858.1">
    <property type="nucleotide sequence ID" value="XM_004338810.1"/>
</dbReference>
<evidence type="ECO:0000256" key="4">
    <source>
        <dbReference type="ARBA" id="ARBA00022840"/>
    </source>
</evidence>
<evidence type="ECO:0000313" key="11">
    <source>
        <dbReference type="EMBL" id="ELR16845.1"/>
    </source>
</evidence>
<feature type="compositionally biased region" description="Basic and acidic residues" evidence="8">
    <location>
        <begin position="661"/>
        <end position="676"/>
    </location>
</feature>
<keyword evidence="4 7" id="KW-0067">ATP-binding</keyword>
<evidence type="ECO:0000256" key="1">
    <source>
        <dbReference type="ARBA" id="ARBA00022679"/>
    </source>
</evidence>
<evidence type="ECO:0000256" key="8">
    <source>
        <dbReference type="SAM" id="MobiDB-lite"/>
    </source>
</evidence>
<dbReference type="GO" id="GO:0004674">
    <property type="term" value="F:protein serine/threonine kinase activity"/>
    <property type="evidence" value="ECO:0007669"/>
    <property type="project" value="TreeGrafter"/>
</dbReference>
<keyword evidence="1" id="KW-0808">Transferase</keyword>
<evidence type="ECO:0000313" key="12">
    <source>
        <dbReference type="Proteomes" id="UP000011083"/>
    </source>
</evidence>
<name>L8GV13_ACACF</name>
<evidence type="ECO:0000256" key="5">
    <source>
        <dbReference type="ARBA" id="ARBA00023137"/>
    </source>
</evidence>
<proteinExistence type="predicted"/>
<dbReference type="EMBL" id="KB007982">
    <property type="protein sequence ID" value="ELR16845.1"/>
    <property type="molecule type" value="Genomic_DNA"/>
</dbReference>
<dbReference type="VEuPathDB" id="AmoebaDB:ACA1_383790"/>
<dbReference type="Gene3D" id="1.10.510.10">
    <property type="entry name" value="Transferase(Phosphotransferase) domain 1"/>
    <property type="match status" value="2"/>
</dbReference>
<evidence type="ECO:0000259" key="10">
    <source>
        <dbReference type="PROSITE" id="PS50011"/>
    </source>
</evidence>
<dbReference type="PROSITE" id="PS50001">
    <property type="entry name" value="SH2"/>
    <property type="match status" value="1"/>
</dbReference>
<dbReference type="PANTHER" id="PTHR44329:SF243">
    <property type="entry name" value="DUAL SPECIFICITY PROTEIN KINASE SHKB"/>
    <property type="match status" value="1"/>
</dbReference>
<keyword evidence="3 11" id="KW-0418">Kinase</keyword>
<feature type="region of interest" description="Disordered" evidence="8">
    <location>
        <begin position="628"/>
        <end position="727"/>
    </location>
</feature>
<dbReference type="GO" id="GO:0004713">
    <property type="term" value="F:protein tyrosine kinase activity"/>
    <property type="evidence" value="ECO:0007669"/>
    <property type="project" value="UniProtKB-KW"/>
</dbReference>
<keyword evidence="2 7" id="KW-0547">Nucleotide-binding</keyword>
<keyword evidence="12" id="KW-1185">Reference proteome</keyword>
<evidence type="ECO:0000256" key="3">
    <source>
        <dbReference type="ARBA" id="ARBA00022777"/>
    </source>
</evidence>
<dbReference type="GO" id="GO:0005524">
    <property type="term" value="F:ATP binding"/>
    <property type="evidence" value="ECO:0007669"/>
    <property type="project" value="UniProtKB-UniRule"/>
</dbReference>
<dbReference type="InterPro" id="IPR036860">
    <property type="entry name" value="SH2_dom_sf"/>
</dbReference>
<feature type="domain" description="Protein kinase" evidence="10">
    <location>
        <begin position="143"/>
        <end position="400"/>
    </location>
</feature>
<evidence type="ECO:0000256" key="6">
    <source>
        <dbReference type="PROSITE-ProRule" id="PRU00191"/>
    </source>
</evidence>
<dbReference type="SUPFAM" id="SSF55550">
    <property type="entry name" value="SH2 domain"/>
    <property type="match status" value="1"/>
</dbReference>
<dbReference type="InterPro" id="IPR000719">
    <property type="entry name" value="Prot_kinase_dom"/>
</dbReference>
<dbReference type="InterPro" id="IPR011009">
    <property type="entry name" value="Kinase-like_dom_sf"/>
</dbReference>
<dbReference type="GeneID" id="14917470"/>
<dbReference type="CDD" id="cd00173">
    <property type="entry name" value="SH2"/>
    <property type="match status" value="1"/>
</dbReference>
<sequence>MDSATTDRHQFVSAEMEDYLGQMRSISQQQKLVETNIRARFAQAIANGFERRTADELISLDAEDERLGQEYVRLHELYNSAALDERRSQMLLAARNAGKTNVFPSPHPPLAARPMSERHAYLLPSTPPTNHCIDWELARDEIKLEDVTLGKGAFGTVTKLVVSTGVHLRQGVLRGKTVAVKSLPIVWSRNGEIGQRTTEVLNDFRNECAVMSKLLHPNVLLLMGVCIEQATDTLLMVTELMENGSMFDLLHRGKTRLAFKQRMRAAKDCALGMNHLHLNKPHPILSPVYGLKDTKSVGGTPFYMSPEALNEHPPDAKSDVYAFAIILWELVTQKVPYTDEKFRTDALGLAQLYCHVVEEKKRPVVPHDCPPKLAKLIEQCWAHDPADRPTFQEILDSRILDEVVLDDAISEVNALGRAFWRDSFVHQKELLLAVEWPVFARALASWCGIRTADGDLEKDIRWKALHMVLVPDHTSQVTLERFSAVLEWFGPFAKGDKLFKNVLTTIRIKGFYGDASSEQMGILLAGKAVGSYVIRFSGLQPGFFTITTLASKDNIQSFRISHSPGRGYWLKEDQVFPTLKKLVKTYQATLGLLAPLTGSKYRQLLVEFREGERDNVYDVLTPAPVDLLPVLSPRSSVPPAKRPSATSSPSGSREVAALSSSKEKKKEKEKEKEKKAKKEHKAALSSSKEKEKAKQKRKEEKEKAKTEKSKETSLRKSSKKPTNSLGD</sequence>
<protein>
    <submittedName>
        <fullName evidence="11">Protein kinase domain containing protein</fullName>
    </submittedName>
</protein>
<dbReference type="KEGG" id="acan:ACA1_383790"/>
<dbReference type="Pfam" id="PF07714">
    <property type="entry name" value="PK_Tyr_Ser-Thr"/>
    <property type="match status" value="2"/>
</dbReference>
<dbReference type="PROSITE" id="PS00107">
    <property type="entry name" value="PROTEIN_KINASE_ATP"/>
    <property type="match status" value="1"/>
</dbReference>
<feature type="compositionally biased region" description="Basic and acidic residues" evidence="8">
    <location>
        <begin position="687"/>
        <end position="714"/>
    </location>
</feature>
<dbReference type="PROSITE" id="PS50011">
    <property type="entry name" value="PROTEIN_KINASE_DOM"/>
    <property type="match status" value="1"/>
</dbReference>
<dbReference type="Proteomes" id="UP000011083">
    <property type="component" value="Unassembled WGS sequence"/>
</dbReference>
<dbReference type="InterPro" id="IPR001245">
    <property type="entry name" value="Ser-Thr/Tyr_kinase_cat_dom"/>
</dbReference>
<dbReference type="SUPFAM" id="SSF56112">
    <property type="entry name" value="Protein kinase-like (PK-like)"/>
    <property type="match status" value="1"/>
</dbReference>
<dbReference type="Gene3D" id="3.30.505.10">
    <property type="entry name" value="SH2 domain"/>
    <property type="match status" value="1"/>
</dbReference>
<dbReference type="AlphaFoldDB" id="L8GV13"/>
<organism evidence="11 12">
    <name type="scientific">Acanthamoeba castellanii (strain ATCC 30010 / Neff)</name>
    <dbReference type="NCBI Taxonomy" id="1257118"/>
    <lineage>
        <taxon>Eukaryota</taxon>
        <taxon>Amoebozoa</taxon>
        <taxon>Discosea</taxon>
        <taxon>Longamoebia</taxon>
        <taxon>Centramoebida</taxon>
        <taxon>Acanthamoebidae</taxon>
        <taxon>Acanthamoeba</taxon>
    </lineage>
</organism>
<gene>
    <name evidence="11" type="ORF">ACA1_383790</name>
</gene>
<evidence type="ECO:0000256" key="7">
    <source>
        <dbReference type="PROSITE-ProRule" id="PRU10141"/>
    </source>
</evidence>
<dbReference type="Pfam" id="PF00017">
    <property type="entry name" value="SH2"/>
    <property type="match status" value="1"/>
</dbReference>
<reference evidence="11 12" key="1">
    <citation type="journal article" date="2013" name="Genome Biol.">
        <title>Genome of Acanthamoeba castellanii highlights extensive lateral gene transfer and early evolution of tyrosine kinase signaling.</title>
        <authorList>
            <person name="Clarke M."/>
            <person name="Lohan A.J."/>
            <person name="Liu B."/>
            <person name="Lagkouvardos I."/>
            <person name="Roy S."/>
            <person name="Zafar N."/>
            <person name="Bertelli C."/>
            <person name="Schilde C."/>
            <person name="Kianianmomeni A."/>
            <person name="Burglin T.R."/>
            <person name="Frech C."/>
            <person name="Turcotte B."/>
            <person name="Kopec K.O."/>
            <person name="Synnott J.M."/>
            <person name="Choo C."/>
            <person name="Paponov I."/>
            <person name="Finkler A."/>
            <person name="Soon Heng Tan C."/>
            <person name="Hutchins A.P."/>
            <person name="Weinmeier T."/>
            <person name="Rattei T."/>
            <person name="Chu J.S."/>
            <person name="Gimenez G."/>
            <person name="Irimia M."/>
            <person name="Rigden D.J."/>
            <person name="Fitzpatrick D.A."/>
            <person name="Lorenzo-Morales J."/>
            <person name="Bateman A."/>
            <person name="Chiu C.H."/>
            <person name="Tang P."/>
            <person name="Hegemann P."/>
            <person name="Fromm H."/>
            <person name="Raoult D."/>
            <person name="Greub G."/>
            <person name="Miranda-Saavedra D."/>
            <person name="Chen N."/>
            <person name="Nash P."/>
            <person name="Ginger M.L."/>
            <person name="Horn M."/>
            <person name="Schaap P."/>
            <person name="Caler L."/>
            <person name="Loftus B."/>
        </authorList>
    </citation>
    <scope>NUCLEOTIDE SEQUENCE [LARGE SCALE GENOMIC DNA]</scope>
    <source>
        <strain evidence="11 12">Neff</strain>
    </source>
</reference>
<dbReference type="SMART" id="SM00252">
    <property type="entry name" value="SH2"/>
    <property type="match status" value="1"/>
</dbReference>